<feature type="region of interest" description="Disordered" evidence="1">
    <location>
        <begin position="1"/>
        <end position="38"/>
    </location>
</feature>
<comment type="caution">
    <text evidence="2">The sequence shown here is derived from an EMBL/GenBank/DDBJ whole genome shotgun (WGS) entry which is preliminary data.</text>
</comment>
<protein>
    <submittedName>
        <fullName evidence="2">Uncharacterized protein</fullName>
    </submittedName>
</protein>
<evidence type="ECO:0000313" key="2">
    <source>
        <dbReference type="EMBL" id="CAB9520138.1"/>
    </source>
</evidence>
<dbReference type="EMBL" id="CAICTM010001075">
    <property type="protein sequence ID" value="CAB9520138.1"/>
    <property type="molecule type" value="Genomic_DNA"/>
</dbReference>
<evidence type="ECO:0000313" key="3">
    <source>
        <dbReference type="Proteomes" id="UP001153069"/>
    </source>
</evidence>
<keyword evidence="3" id="KW-1185">Reference proteome</keyword>
<sequence>MGNVDSSTNNLKSNGSSGRKGGAQRRGSLPARLPSNPKLEENDLSEILHFVQHMKQTNLGGNMLEEFVVKQASAIDDELNDCASMSSKLDEKHFPIKTIVLDTSEKSMKDFSMKDRSMNRSMNRSIRSMRDRSMQDKSSRRRTRNSTATPSA</sequence>
<feature type="compositionally biased region" description="Polar residues" evidence="1">
    <location>
        <begin position="1"/>
        <end position="17"/>
    </location>
</feature>
<proteinExistence type="predicted"/>
<feature type="region of interest" description="Disordered" evidence="1">
    <location>
        <begin position="109"/>
        <end position="152"/>
    </location>
</feature>
<dbReference type="Proteomes" id="UP001153069">
    <property type="component" value="Unassembled WGS sequence"/>
</dbReference>
<gene>
    <name evidence="2" type="ORF">SEMRO_1077_G238590.1</name>
</gene>
<reference evidence="2" key="1">
    <citation type="submission" date="2020-06" db="EMBL/GenBank/DDBJ databases">
        <authorList>
            <consortium name="Plant Systems Biology data submission"/>
        </authorList>
    </citation>
    <scope>NUCLEOTIDE SEQUENCE</scope>
    <source>
        <strain evidence="2">D6</strain>
    </source>
</reference>
<dbReference type="AlphaFoldDB" id="A0A9N8HRI2"/>
<feature type="compositionally biased region" description="Basic and acidic residues" evidence="1">
    <location>
        <begin position="128"/>
        <end position="138"/>
    </location>
</feature>
<organism evidence="2 3">
    <name type="scientific">Seminavis robusta</name>
    <dbReference type="NCBI Taxonomy" id="568900"/>
    <lineage>
        <taxon>Eukaryota</taxon>
        <taxon>Sar</taxon>
        <taxon>Stramenopiles</taxon>
        <taxon>Ochrophyta</taxon>
        <taxon>Bacillariophyta</taxon>
        <taxon>Bacillariophyceae</taxon>
        <taxon>Bacillariophycidae</taxon>
        <taxon>Naviculales</taxon>
        <taxon>Naviculaceae</taxon>
        <taxon>Seminavis</taxon>
    </lineage>
</organism>
<evidence type="ECO:0000256" key="1">
    <source>
        <dbReference type="SAM" id="MobiDB-lite"/>
    </source>
</evidence>
<name>A0A9N8HRI2_9STRA</name>
<accession>A0A9N8HRI2</accession>
<feature type="compositionally biased region" description="Basic and acidic residues" evidence="1">
    <location>
        <begin position="109"/>
        <end position="118"/>
    </location>
</feature>